<proteinExistence type="predicted"/>
<dbReference type="Proteomes" id="UP000603453">
    <property type="component" value="Unassembled WGS sequence"/>
</dbReference>
<evidence type="ECO:0000313" key="5">
    <source>
        <dbReference type="Proteomes" id="UP000603453"/>
    </source>
</evidence>
<evidence type="ECO:0000259" key="3">
    <source>
        <dbReference type="PROSITE" id="PS51294"/>
    </source>
</evidence>
<dbReference type="Gene3D" id="1.10.10.60">
    <property type="entry name" value="Homeodomain-like"/>
    <property type="match status" value="1"/>
</dbReference>
<keyword evidence="5" id="KW-1185">Reference proteome</keyword>
<evidence type="ECO:0000259" key="2">
    <source>
        <dbReference type="PROSITE" id="PS50090"/>
    </source>
</evidence>
<dbReference type="PROSITE" id="PS50090">
    <property type="entry name" value="MYB_LIKE"/>
    <property type="match status" value="1"/>
</dbReference>
<dbReference type="CDD" id="cd00167">
    <property type="entry name" value="SANT"/>
    <property type="match status" value="1"/>
</dbReference>
<feature type="domain" description="Myb-like" evidence="2">
    <location>
        <begin position="172"/>
        <end position="226"/>
    </location>
</feature>
<dbReference type="InterPro" id="IPR001005">
    <property type="entry name" value="SANT/Myb"/>
</dbReference>
<feature type="compositionally biased region" description="Basic and acidic residues" evidence="1">
    <location>
        <begin position="72"/>
        <end position="83"/>
    </location>
</feature>
<feature type="region of interest" description="Disordered" evidence="1">
    <location>
        <begin position="118"/>
        <end position="150"/>
    </location>
</feature>
<dbReference type="PROSITE" id="PS51294">
    <property type="entry name" value="HTH_MYB"/>
    <property type="match status" value="1"/>
</dbReference>
<dbReference type="OrthoDB" id="2230048at2759"/>
<accession>A0A8H7QIK1</accession>
<dbReference type="SMART" id="SM00717">
    <property type="entry name" value="SANT"/>
    <property type="match status" value="1"/>
</dbReference>
<dbReference type="EMBL" id="JAEPRD010000313">
    <property type="protein sequence ID" value="KAG2192166.1"/>
    <property type="molecule type" value="Genomic_DNA"/>
</dbReference>
<evidence type="ECO:0000256" key="1">
    <source>
        <dbReference type="SAM" id="MobiDB-lite"/>
    </source>
</evidence>
<organism evidence="4 5">
    <name type="scientific">Mucor saturninus</name>
    <dbReference type="NCBI Taxonomy" id="64648"/>
    <lineage>
        <taxon>Eukaryota</taxon>
        <taxon>Fungi</taxon>
        <taxon>Fungi incertae sedis</taxon>
        <taxon>Mucoromycota</taxon>
        <taxon>Mucoromycotina</taxon>
        <taxon>Mucoromycetes</taxon>
        <taxon>Mucorales</taxon>
        <taxon>Mucorineae</taxon>
        <taxon>Mucoraceae</taxon>
        <taxon>Mucor</taxon>
    </lineage>
</organism>
<comment type="caution">
    <text evidence="4">The sequence shown here is derived from an EMBL/GenBank/DDBJ whole genome shotgun (WGS) entry which is preliminary data.</text>
</comment>
<feature type="region of interest" description="Disordered" evidence="1">
    <location>
        <begin position="65"/>
        <end position="93"/>
    </location>
</feature>
<protein>
    <recommendedName>
        <fullName evidence="6">Myb-like domain-containing protein</fullName>
    </recommendedName>
</protein>
<dbReference type="AlphaFoldDB" id="A0A8H7QIK1"/>
<evidence type="ECO:0008006" key="6">
    <source>
        <dbReference type="Google" id="ProtNLM"/>
    </source>
</evidence>
<name>A0A8H7QIK1_9FUNG</name>
<reference evidence="4" key="1">
    <citation type="submission" date="2020-12" db="EMBL/GenBank/DDBJ databases">
        <title>Metabolic potential, ecology and presence of endohyphal bacteria is reflected in genomic diversity of Mucoromycotina.</title>
        <authorList>
            <person name="Muszewska A."/>
            <person name="Okrasinska A."/>
            <person name="Steczkiewicz K."/>
            <person name="Drgas O."/>
            <person name="Orlowska M."/>
            <person name="Perlinska-Lenart U."/>
            <person name="Aleksandrzak-Piekarczyk T."/>
            <person name="Szatraj K."/>
            <person name="Zielenkiewicz U."/>
            <person name="Pilsyk S."/>
            <person name="Malc E."/>
            <person name="Mieczkowski P."/>
            <person name="Kruszewska J.S."/>
            <person name="Biernat P."/>
            <person name="Pawlowska J."/>
        </authorList>
    </citation>
    <scope>NUCLEOTIDE SEQUENCE</scope>
    <source>
        <strain evidence="4">WA0000017839</strain>
    </source>
</reference>
<dbReference type="InterPro" id="IPR009057">
    <property type="entry name" value="Homeodomain-like_sf"/>
</dbReference>
<evidence type="ECO:0000313" key="4">
    <source>
        <dbReference type="EMBL" id="KAG2192166.1"/>
    </source>
</evidence>
<dbReference type="SUPFAM" id="SSF46689">
    <property type="entry name" value="Homeodomain-like"/>
    <property type="match status" value="1"/>
</dbReference>
<dbReference type="InterPro" id="IPR017930">
    <property type="entry name" value="Myb_dom"/>
</dbReference>
<dbReference type="Pfam" id="PF13921">
    <property type="entry name" value="Myb_DNA-bind_6"/>
    <property type="match status" value="1"/>
</dbReference>
<feature type="domain" description="HTH myb-type" evidence="3">
    <location>
        <begin position="172"/>
        <end position="229"/>
    </location>
</feature>
<sequence>MALKQISEQDCWFVIGAHQAGATERQCSELAGLSKTVTHNIIHNFKKLGSPHASKLSVNALLTTTPTTNKRKNNDISKNEPVKPRKRGRPRNPIEAPFFTQAIVRNALLNAKTDQKTNTYSPKIYPLDRLNTPPSDEDQHQLKRQRRHSSIAIDELPPTPNSITAMDESSDEETEVKKDWTLDDDEELLAHVLALPTNNIKWKQVETQFGDRHMAKMCAERWDYLKKQLLKDVRTVKKEENDSSIL</sequence>
<gene>
    <name evidence="4" type="ORF">INT47_004322</name>
</gene>